<reference evidence="4" key="2">
    <citation type="submission" date="2021-11" db="EMBL/GenBank/DDBJ databases">
        <authorList>
            <consortium name="Genoscope - CEA"/>
            <person name="William W."/>
        </authorList>
    </citation>
    <scope>NUCLEOTIDE SEQUENCE</scope>
</reference>
<dbReference type="OrthoDB" id="418748at2759"/>
<dbReference type="PANTHER" id="PTHR19446">
    <property type="entry name" value="REVERSE TRANSCRIPTASES"/>
    <property type="match status" value="1"/>
</dbReference>
<dbReference type="EMBL" id="CAKKNE010000005">
    <property type="protein sequence ID" value="CAH0375778.1"/>
    <property type="molecule type" value="Genomic_DNA"/>
</dbReference>
<gene>
    <name evidence="3" type="ORF">PCAL00307_LOCUS14027</name>
    <name evidence="4" type="ORF">PECAL_5P03220</name>
</gene>
<evidence type="ECO:0000259" key="2">
    <source>
        <dbReference type="Pfam" id="PF00078"/>
    </source>
</evidence>
<evidence type="ECO:0000256" key="1">
    <source>
        <dbReference type="SAM" id="Phobius"/>
    </source>
</evidence>
<evidence type="ECO:0000313" key="3">
    <source>
        <dbReference type="EMBL" id="CAE0698591.1"/>
    </source>
</evidence>
<proteinExistence type="predicted"/>
<dbReference type="AlphaFoldDB" id="A0A7S3ZYZ6"/>
<sequence>MREWERIRRRLLEPSARESRATAAQLDEEKWSAWEERARAFPDPSVIPNDDIQAAAARDFTMSELEQVILNDTSTGTAPSPGDGVSYEAVRAGGMALWTVILFLYNALLAGCTAPEVWLEVYIRWLYKKGDPTVWTNYRGVALASVLLKIYERLLKNRWSRIYVPLLRPVSWLQDEGAPGVDCRHQLWLVQDLLAYRLYELGCFTWVMTIDLERAFPSTMREYVALALWHAGCRGAFLLALWNILCKAGVRLSTSDGRWSDLVDFEQGLLEGRVFSGDAFAVVLDDLRRVLEESGLGVRLGRATGPQVYCGVVLKTDDVFLMADSANDLRLAYGIVKAWAHEFRFNLSLGKHEVMRVGMPSVAGRVVFWSWPRGELAPYVRTRQHYASYDLVPEAYTLKEAVVYLGCWISESLSADYSAQKRLWEAWEIYKAAKDSVQSVSELRRADVLSVMNAFFRGKQEYPGGPTTPLSGEIGFFASKPDKMNHGGLSGEVENAYLATLRVTLGGVATHMPNAALLEITGSRSPAWRRRASRAIFKRALEAVAVGERAVVLDVLRSARSDAFTARSITHALDDATTDLGLGRRPQTLAYKPQEWRTRVKTAARFLERKWRHAILRTESSSRRLAAAVSWDRGPPALSAPWRRVFFADSSCKGNTAFLMSTLCEQYRLVPHVRSKFGGPAEGYCDICRTNVASGRADIAHLIFECRSVDFVATRARWRAEYEGEIAAAGAIFPSDADPLMVSVGLVRPKALRNGVRFATLSLRLAIAFVRHWGRFEHRIRDEVRSLPPCKY</sequence>
<name>A0A7S3ZYZ6_9STRA</name>
<evidence type="ECO:0000313" key="5">
    <source>
        <dbReference type="Proteomes" id="UP000789595"/>
    </source>
</evidence>
<dbReference type="Pfam" id="PF00078">
    <property type="entry name" value="RVT_1"/>
    <property type="match status" value="1"/>
</dbReference>
<keyword evidence="1" id="KW-0812">Transmembrane</keyword>
<protein>
    <recommendedName>
        <fullName evidence="2">Reverse transcriptase domain-containing protein</fullName>
    </recommendedName>
</protein>
<dbReference type="Proteomes" id="UP000789595">
    <property type="component" value="Unassembled WGS sequence"/>
</dbReference>
<keyword evidence="5" id="KW-1185">Reference proteome</keyword>
<feature type="domain" description="Reverse transcriptase" evidence="2">
    <location>
        <begin position="131"/>
        <end position="406"/>
    </location>
</feature>
<organism evidence="3">
    <name type="scientific">Pelagomonas calceolata</name>
    <dbReference type="NCBI Taxonomy" id="35677"/>
    <lineage>
        <taxon>Eukaryota</taxon>
        <taxon>Sar</taxon>
        <taxon>Stramenopiles</taxon>
        <taxon>Ochrophyta</taxon>
        <taxon>Pelagophyceae</taxon>
        <taxon>Pelagomonadales</taxon>
        <taxon>Pelagomonadaceae</taxon>
        <taxon>Pelagomonas</taxon>
    </lineage>
</organism>
<dbReference type="EMBL" id="HBIW01016263">
    <property type="protein sequence ID" value="CAE0698591.1"/>
    <property type="molecule type" value="Transcribed_RNA"/>
</dbReference>
<dbReference type="InterPro" id="IPR000477">
    <property type="entry name" value="RT_dom"/>
</dbReference>
<evidence type="ECO:0000313" key="4">
    <source>
        <dbReference type="EMBL" id="CAH0375778.1"/>
    </source>
</evidence>
<keyword evidence="1" id="KW-0472">Membrane</keyword>
<keyword evidence="1" id="KW-1133">Transmembrane helix</keyword>
<reference evidence="3" key="1">
    <citation type="submission" date="2021-01" db="EMBL/GenBank/DDBJ databases">
        <authorList>
            <person name="Corre E."/>
            <person name="Pelletier E."/>
            <person name="Niang G."/>
            <person name="Scheremetjew M."/>
            <person name="Finn R."/>
            <person name="Kale V."/>
            <person name="Holt S."/>
            <person name="Cochrane G."/>
            <person name="Meng A."/>
            <person name="Brown T."/>
            <person name="Cohen L."/>
        </authorList>
    </citation>
    <scope>NUCLEOTIDE SEQUENCE</scope>
    <source>
        <strain evidence="3">CCMP1756</strain>
    </source>
</reference>
<feature type="transmembrane region" description="Helical" evidence="1">
    <location>
        <begin position="95"/>
        <end position="114"/>
    </location>
</feature>
<accession>A0A7S3ZYZ6</accession>